<keyword evidence="3" id="KW-0732">Signal</keyword>
<sequence>MNSAIFYQFFLLIISLKIIDAQINNQDDIDDLYSKKLSSKKFWDDIEKPTNDEFQQCYFHIIGTEWTCWLEPTHEYNLDINKLQWPTNFTSCCATWKWEQCLQRFMLNESKCQHNDVRKYFQIIHERIVQGCRRWPIDSKECQNGGGGVNLNSNSLSLLMLKCCHFTLCHSCWCSFIIGIILLIIGIILICNIIHTSHYNLIIGTGIFFLIISSIILISSPMMALFEYNIERKRSLSTAVTTMATTTTRNHPQRRSTSSILVASHPIIITTATATTSNQRSINNLNDNLPDYDDIDKHSVPIHYVYRSSSSSYPRSRLNQAGDQSSIDQLPPPPTYNEIISEHQNDQNNQPAIERSSVDQIATIEPSQIINRIIV</sequence>
<feature type="signal peptide" evidence="3">
    <location>
        <begin position="1"/>
        <end position="21"/>
    </location>
</feature>
<keyword evidence="2" id="KW-0812">Transmembrane</keyword>
<protein>
    <submittedName>
        <fullName evidence="4">Uncharacterized protein</fullName>
    </submittedName>
</protein>
<feature type="chain" id="PRO_5046731824" evidence="3">
    <location>
        <begin position="22"/>
        <end position="375"/>
    </location>
</feature>
<keyword evidence="2" id="KW-1133">Transmembrane helix</keyword>
<evidence type="ECO:0000313" key="5">
    <source>
        <dbReference type="Proteomes" id="UP000887458"/>
    </source>
</evidence>
<reference evidence="4 5" key="2">
    <citation type="journal article" date="2022" name="Mol. Biol. Evol.">
        <title>Comparative Genomics Reveals Insights into the Divergent Evolution of Astigmatic Mites and Household Pest Adaptations.</title>
        <authorList>
            <person name="Xiong Q."/>
            <person name="Wan A.T."/>
            <person name="Liu X."/>
            <person name="Fung C.S."/>
            <person name="Xiao X."/>
            <person name="Malainual N."/>
            <person name="Hou J."/>
            <person name="Wang L."/>
            <person name="Wang M."/>
            <person name="Yang K.Y."/>
            <person name="Cui Y."/>
            <person name="Leung E.L."/>
            <person name="Nong W."/>
            <person name="Shin S.K."/>
            <person name="Au S.W."/>
            <person name="Jeong K.Y."/>
            <person name="Chew F.T."/>
            <person name="Hui J.H."/>
            <person name="Leung T.F."/>
            <person name="Tungtrongchitr A."/>
            <person name="Zhong N."/>
            <person name="Liu Z."/>
            <person name="Tsui S.K."/>
        </authorList>
    </citation>
    <scope>NUCLEOTIDE SEQUENCE [LARGE SCALE GENOMIC DNA]</scope>
    <source>
        <strain evidence="4">Derp</strain>
    </source>
</reference>
<accession>A0ABQ8IVN1</accession>
<feature type="region of interest" description="Disordered" evidence="1">
    <location>
        <begin position="312"/>
        <end position="340"/>
    </location>
</feature>
<evidence type="ECO:0000256" key="2">
    <source>
        <dbReference type="SAM" id="Phobius"/>
    </source>
</evidence>
<feature type="compositionally biased region" description="Polar residues" evidence="1">
    <location>
        <begin position="318"/>
        <end position="328"/>
    </location>
</feature>
<name>A0ABQ8IVN1_DERPT</name>
<proteinExistence type="predicted"/>
<evidence type="ECO:0000256" key="3">
    <source>
        <dbReference type="SAM" id="SignalP"/>
    </source>
</evidence>
<evidence type="ECO:0000256" key="1">
    <source>
        <dbReference type="SAM" id="MobiDB-lite"/>
    </source>
</evidence>
<feature type="transmembrane region" description="Helical" evidence="2">
    <location>
        <begin position="176"/>
        <end position="194"/>
    </location>
</feature>
<dbReference type="EMBL" id="NJHN03000111">
    <property type="protein sequence ID" value="KAH9414365.1"/>
    <property type="molecule type" value="Genomic_DNA"/>
</dbReference>
<gene>
    <name evidence="4" type="ORF">DERP_012014</name>
</gene>
<keyword evidence="5" id="KW-1185">Reference proteome</keyword>
<comment type="caution">
    <text evidence="4">The sequence shown here is derived from an EMBL/GenBank/DDBJ whole genome shotgun (WGS) entry which is preliminary data.</text>
</comment>
<feature type="transmembrane region" description="Helical" evidence="2">
    <location>
        <begin position="201"/>
        <end position="226"/>
    </location>
</feature>
<keyword evidence="2" id="KW-0472">Membrane</keyword>
<organism evidence="4 5">
    <name type="scientific">Dermatophagoides pteronyssinus</name>
    <name type="common">European house dust mite</name>
    <dbReference type="NCBI Taxonomy" id="6956"/>
    <lineage>
        <taxon>Eukaryota</taxon>
        <taxon>Metazoa</taxon>
        <taxon>Ecdysozoa</taxon>
        <taxon>Arthropoda</taxon>
        <taxon>Chelicerata</taxon>
        <taxon>Arachnida</taxon>
        <taxon>Acari</taxon>
        <taxon>Acariformes</taxon>
        <taxon>Sarcoptiformes</taxon>
        <taxon>Astigmata</taxon>
        <taxon>Psoroptidia</taxon>
        <taxon>Analgoidea</taxon>
        <taxon>Pyroglyphidae</taxon>
        <taxon>Dermatophagoidinae</taxon>
        <taxon>Dermatophagoides</taxon>
    </lineage>
</organism>
<reference evidence="4 5" key="1">
    <citation type="journal article" date="2018" name="J. Allergy Clin. Immunol.">
        <title>High-quality assembly of Dermatophagoides pteronyssinus genome and transcriptome reveals a wide range of novel allergens.</title>
        <authorList>
            <person name="Liu X.Y."/>
            <person name="Yang K.Y."/>
            <person name="Wang M.Q."/>
            <person name="Kwok J.S."/>
            <person name="Zeng X."/>
            <person name="Yang Z."/>
            <person name="Xiao X.J."/>
            <person name="Lau C.P."/>
            <person name="Li Y."/>
            <person name="Huang Z.M."/>
            <person name="Ba J.G."/>
            <person name="Yim A.K."/>
            <person name="Ouyang C.Y."/>
            <person name="Ngai S.M."/>
            <person name="Chan T.F."/>
            <person name="Leung E.L."/>
            <person name="Liu L."/>
            <person name="Liu Z.G."/>
            <person name="Tsui S.K."/>
        </authorList>
    </citation>
    <scope>NUCLEOTIDE SEQUENCE [LARGE SCALE GENOMIC DNA]</scope>
    <source>
        <strain evidence="4">Derp</strain>
    </source>
</reference>
<evidence type="ECO:0000313" key="4">
    <source>
        <dbReference type="EMBL" id="KAH9414365.1"/>
    </source>
</evidence>
<dbReference type="Proteomes" id="UP000887458">
    <property type="component" value="Unassembled WGS sequence"/>
</dbReference>